<keyword evidence="3" id="KW-1003">Cell membrane</keyword>
<evidence type="ECO:0000256" key="1">
    <source>
        <dbReference type="ARBA" id="ARBA00004651"/>
    </source>
</evidence>
<evidence type="ECO:0000256" key="6">
    <source>
        <dbReference type="ARBA" id="ARBA00023136"/>
    </source>
</evidence>
<organism evidence="8 9">
    <name type="scientific">Granulicella cerasi</name>
    <dbReference type="NCBI Taxonomy" id="741063"/>
    <lineage>
        <taxon>Bacteria</taxon>
        <taxon>Pseudomonadati</taxon>
        <taxon>Acidobacteriota</taxon>
        <taxon>Terriglobia</taxon>
        <taxon>Terriglobales</taxon>
        <taxon>Acidobacteriaceae</taxon>
        <taxon>Granulicella</taxon>
    </lineage>
</organism>
<feature type="transmembrane region" description="Helical" evidence="7">
    <location>
        <begin position="358"/>
        <end position="375"/>
    </location>
</feature>
<keyword evidence="6 7" id="KW-0472">Membrane</keyword>
<keyword evidence="4 7" id="KW-0812">Transmembrane</keyword>
<evidence type="ECO:0000313" key="8">
    <source>
        <dbReference type="EMBL" id="MFC6646347.1"/>
    </source>
</evidence>
<feature type="transmembrane region" description="Helical" evidence="7">
    <location>
        <begin position="146"/>
        <end position="166"/>
    </location>
</feature>
<feature type="transmembrane region" description="Helical" evidence="7">
    <location>
        <begin position="326"/>
        <end position="346"/>
    </location>
</feature>
<feature type="transmembrane region" description="Helical" evidence="7">
    <location>
        <begin position="396"/>
        <end position="413"/>
    </location>
</feature>
<evidence type="ECO:0000313" key="9">
    <source>
        <dbReference type="Proteomes" id="UP001596391"/>
    </source>
</evidence>
<accession>A0ABW1ZA79</accession>
<name>A0ABW1ZA79_9BACT</name>
<feature type="transmembrane region" description="Helical" evidence="7">
    <location>
        <begin position="122"/>
        <end position="140"/>
    </location>
</feature>
<evidence type="ECO:0000256" key="7">
    <source>
        <dbReference type="SAM" id="Phobius"/>
    </source>
</evidence>
<feature type="transmembrane region" description="Helical" evidence="7">
    <location>
        <begin position="449"/>
        <end position="465"/>
    </location>
</feature>
<reference evidence="9" key="1">
    <citation type="journal article" date="2019" name="Int. J. Syst. Evol. Microbiol.">
        <title>The Global Catalogue of Microorganisms (GCM) 10K type strain sequencing project: providing services to taxonomists for standard genome sequencing and annotation.</title>
        <authorList>
            <consortium name="The Broad Institute Genomics Platform"/>
            <consortium name="The Broad Institute Genome Sequencing Center for Infectious Disease"/>
            <person name="Wu L."/>
            <person name="Ma J."/>
        </authorList>
    </citation>
    <scope>NUCLEOTIDE SEQUENCE [LARGE SCALE GENOMIC DNA]</scope>
    <source>
        <strain evidence="9">CGMCC 1.16026</strain>
    </source>
</reference>
<gene>
    <name evidence="8" type="ORF">ACFQBQ_12280</name>
</gene>
<proteinExistence type="inferred from homology"/>
<evidence type="ECO:0000256" key="2">
    <source>
        <dbReference type="ARBA" id="ARBA00007430"/>
    </source>
</evidence>
<evidence type="ECO:0000256" key="5">
    <source>
        <dbReference type="ARBA" id="ARBA00022989"/>
    </source>
</evidence>
<sequence length="474" mass="51970">MEQTQTPEETLEAAQLVSTPAIDEAGQRAGSVAALEKRAVSATVWTVLDYGLSQSLRVVNSLVLTHLLLPSAIGEMTLVTTLIVGVTLLSDVGLQPSIIQNSRGDDPVFLDTAWTIQVLRGLIMWIGACILAIPAAHFYHDPPLAKILPVLALTTIITGFNSTGLLTLSRHMGVRRLFFVDTSTQVVTLVFTIGWAYASHTVWALVAGAIFSNAFRLVLSHLPMFVPGHRNRFSLDRESLREIFAFGKWIFLGTAFFFFASQADRLLLGRLTTMTVLGVYSVAFQISDVPRSVINAFSSRVGFPFAARLKDLAPEEFRRRYLRYRLYVLLAGAAMLSIMSAWGGYVVSRVYPTRYHDAVWMIPILAIGLWHTLLYNTSAPALMARGISAYNASGNAAYAAAMLVGIPIGYTMYGLPGAIVAIAAGDFPLYVVTQFGAVKHGIKPLRQDFLLTLVFLACLALNFWIHKLVLGAYY</sequence>
<feature type="transmembrane region" description="Helical" evidence="7">
    <location>
        <begin position="243"/>
        <end position="261"/>
    </location>
</feature>
<comment type="caution">
    <text evidence="8">The sequence shown here is derived from an EMBL/GenBank/DDBJ whole genome shotgun (WGS) entry which is preliminary data.</text>
</comment>
<dbReference type="Proteomes" id="UP001596391">
    <property type="component" value="Unassembled WGS sequence"/>
</dbReference>
<keyword evidence="9" id="KW-1185">Reference proteome</keyword>
<keyword evidence="5 7" id="KW-1133">Transmembrane helix</keyword>
<protein>
    <submittedName>
        <fullName evidence="8">Oligosaccharide flippase family protein</fullName>
    </submittedName>
</protein>
<dbReference type="RefSeq" id="WP_263370024.1">
    <property type="nucleotide sequence ID" value="NZ_JAGSYD010000001.1"/>
</dbReference>
<evidence type="ECO:0000256" key="3">
    <source>
        <dbReference type="ARBA" id="ARBA00022475"/>
    </source>
</evidence>
<dbReference type="PANTHER" id="PTHR30250">
    <property type="entry name" value="PST FAMILY PREDICTED COLANIC ACID TRANSPORTER"/>
    <property type="match status" value="1"/>
</dbReference>
<dbReference type="PANTHER" id="PTHR30250:SF10">
    <property type="entry name" value="LIPOPOLYSACCHARIDE BIOSYNTHESIS PROTEIN WZXC"/>
    <property type="match status" value="1"/>
</dbReference>
<evidence type="ECO:0000256" key="4">
    <source>
        <dbReference type="ARBA" id="ARBA00022692"/>
    </source>
</evidence>
<dbReference type="Pfam" id="PF13440">
    <property type="entry name" value="Polysacc_synt_3"/>
    <property type="match status" value="1"/>
</dbReference>
<dbReference type="InterPro" id="IPR050833">
    <property type="entry name" value="Poly_Biosynth_Transport"/>
</dbReference>
<dbReference type="EMBL" id="JBHSWI010000001">
    <property type="protein sequence ID" value="MFC6646347.1"/>
    <property type="molecule type" value="Genomic_DNA"/>
</dbReference>
<comment type="subcellular location">
    <subcellularLocation>
        <location evidence="1">Cell membrane</location>
        <topology evidence="1">Multi-pass membrane protein</topology>
    </subcellularLocation>
</comment>
<comment type="similarity">
    <text evidence="2">Belongs to the polysaccharide synthase family.</text>
</comment>